<dbReference type="InterPro" id="IPR035513">
    <property type="entry name" value="Invertase/methylesterase_inhib"/>
</dbReference>
<reference evidence="4" key="2">
    <citation type="submission" date="2023-06" db="EMBL/GenBank/DDBJ databases">
        <authorList>
            <person name="Ma L."/>
            <person name="Liu K.-W."/>
            <person name="Li Z."/>
            <person name="Hsiao Y.-Y."/>
            <person name="Qi Y."/>
            <person name="Fu T."/>
            <person name="Tang G."/>
            <person name="Zhang D."/>
            <person name="Sun W.-H."/>
            <person name="Liu D.-K."/>
            <person name="Li Y."/>
            <person name="Chen G.-Z."/>
            <person name="Liu X.-D."/>
            <person name="Liao X.-Y."/>
            <person name="Jiang Y.-T."/>
            <person name="Yu X."/>
            <person name="Hao Y."/>
            <person name="Huang J."/>
            <person name="Zhao X.-W."/>
            <person name="Ke S."/>
            <person name="Chen Y.-Y."/>
            <person name="Wu W.-L."/>
            <person name="Hsu J.-L."/>
            <person name="Lin Y.-F."/>
            <person name="Huang M.-D."/>
            <person name="Li C.-Y."/>
            <person name="Huang L."/>
            <person name="Wang Z.-W."/>
            <person name="Zhao X."/>
            <person name="Zhong W.-Y."/>
            <person name="Peng D.-H."/>
            <person name="Ahmad S."/>
            <person name="Lan S."/>
            <person name="Zhang J.-S."/>
            <person name="Tsai W.-C."/>
            <person name="Van De Peer Y."/>
            <person name="Liu Z.-J."/>
        </authorList>
    </citation>
    <scope>NUCLEOTIDE SEQUENCE</scope>
    <source>
        <strain evidence="4">SCP</strain>
        <tissue evidence="4">Leaves</tissue>
    </source>
</reference>
<feature type="signal peptide" evidence="2">
    <location>
        <begin position="1"/>
        <end position="21"/>
    </location>
</feature>
<evidence type="ECO:0000256" key="2">
    <source>
        <dbReference type="SAM" id="SignalP"/>
    </source>
</evidence>
<dbReference type="PANTHER" id="PTHR31080:SF296">
    <property type="entry name" value="OS05G0360900 PROTEIN"/>
    <property type="match status" value="1"/>
</dbReference>
<accession>A0AAV9BJS8</accession>
<dbReference type="SUPFAM" id="SSF101148">
    <property type="entry name" value="Plant invertase/pectin methylesterase inhibitor"/>
    <property type="match status" value="1"/>
</dbReference>
<keyword evidence="5" id="KW-1185">Reference proteome</keyword>
<dbReference type="PANTHER" id="PTHR31080">
    <property type="entry name" value="PECTINESTERASE INHIBITOR-LIKE"/>
    <property type="match status" value="1"/>
</dbReference>
<name>A0AAV9BJS8_ACOGR</name>
<evidence type="ECO:0000313" key="4">
    <source>
        <dbReference type="EMBL" id="KAK1277078.1"/>
    </source>
</evidence>
<reference evidence="4" key="1">
    <citation type="journal article" date="2023" name="Nat. Commun.">
        <title>Diploid and tetraploid genomes of Acorus and the evolution of monocots.</title>
        <authorList>
            <person name="Ma L."/>
            <person name="Liu K.W."/>
            <person name="Li Z."/>
            <person name="Hsiao Y.Y."/>
            <person name="Qi Y."/>
            <person name="Fu T."/>
            <person name="Tang G.D."/>
            <person name="Zhang D."/>
            <person name="Sun W.H."/>
            <person name="Liu D.K."/>
            <person name="Li Y."/>
            <person name="Chen G.Z."/>
            <person name="Liu X.D."/>
            <person name="Liao X.Y."/>
            <person name="Jiang Y.T."/>
            <person name="Yu X."/>
            <person name="Hao Y."/>
            <person name="Huang J."/>
            <person name="Zhao X.W."/>
            <person name="Ke S."/>
            <person name="Chen Y.Y."/>
            <person name="Wu W.L."/>
            <person name="Hsu J.L."/>
            <person name="Lin Y.F."/>
            <person name="Huang M.D."/>
            <person name="Li C.Y."/>
            <person name="Huang L."/>
            <person name="Wang Z.W."/>
            <person name="Zhao X."/>
            <person name="Zhong W.Y."/>
            <person name="Peng D.H."/>
            <person name="Ahmad S."/>
            <person name="Lan S."/>
            <person name="Zhang J.S."/>
            <person name="Tsai W.C."/>
            <person name="Van de Peer Y."/>
            <person name="Liu Z.J."/>
        </authorList>
    </citation>
    <scope>NUCLEOTIDE SEQUENCE</scope>
    <source>
        <strain evidence="4">SCP</strain>
    </source>
</reference>
<evidence type="ECO:0000313" key="5">
    <source>
        <dbReference type="Proteomes" id="UP001179952"/>
    </source>
</evidence>
<feature type="domain" description="Pectinesterase inhibitor" evidence="3">
    <location>
        <begin position="30"/>
        <end position="181"/>
    </location>
</feature>
<sequence>MSSSTNLQLLLLLFILPVILSLPIPPSLESGNTYVEQKCKEYTFTDTDYALCVSSIKSDPRGSTLSNTIDMTLILRNVTLDRLSDTVAYVSKLNTDTADTNDKKILANVLQNYEKMRKDLESVSRVSIPEDRKDVYTAAGSAHVDARECMDQNRGLRGGPPPEMVTRGGELVHLSSVIVNAVFSLIQG</sequence>
<dbReference type="Pfam" id="PF04043">
    <property type="entry name" value="PMEI"/>
    <property type="match status" value="1"/>
</dbReference>
<dbReference type="GO" id="GO:0004857">
    <property type="term" value="F:enzyme inhibitor activity"/>
    <property type="evidence" value="ECO:0007669"/>
    <property type="project" value="InterPro"/>
</dbReference>
<dbReference type="Proteomes" id="UP001179952">
    <property type="component" value="Unassembled WGS sequence"/>
</dbReference>
<proteinExistence type="predicted"/>
<dbReference type="AlphaFoldDB" id="A0AAV9BJS8"/>
<dbReference type="SMART" id="SM00856">
    <property type="entry name" value="PMEI"/>
    <property type="match status" value="1"/>
</dbReference>
<dbReference type="InterPro" id="IPR006501">
    <property type="entry name" value="Pectinesterase_inhib_dom"/>
</dbReference>
<evidence type="ECO:0000259" key="3">
    <source>
        <dbReference type="SMART" id="SM00856"/>
    </source>
</evidence>
<protein>
    <recommendedName>
        <fullName evidence="3">Pectinesterase inhibitor domain-containing protein</fullName>
    </recommendedName>
</protein>
<keyword evidence="1 2" id="KW-0732">Signal</keyword>
<dbReference type="InterPro" id="IPR051955">
    <property type="entry name" value="PME_Inhibitor"/>
</dbReference>
<dbReference type="NCBIfam" id="TIGR01614">
    <property type="entry name" value="PME_inhib"/>
    <property type="match status" value="1"/>
</dbReference>
<gene>
    <name evidence="4" type="ORF">QJS04_geneDACA007043</name>
</gene>
<comment type="caution">
    <text evidence="4">The sequence shown here is derived from an EMBL/GenBank/DDBJ whole genome shotgun (WGS) entry which is preliminary data.</text>
</comment>
<dbReference type="Gene3D" id="1.20.140.40">
    <property type="entry name" value="Invertase/pectin methylesterase inhibitor family protein"/>
    <property type="match status" value="1"/>
</dbReference>
<dbReference type="EMBL" id="JAUJYN010000002">
    <property type="protein sequence ID" value="KAK1277078.1"/>
    <property type="molecule type" value="Genomic_DNA"/>
</dbReference>
<dbReference type="CDD" id="cd14859">
    <property type="entry name" value="PMEI_like"/>
    <property type="match status" value="1"/>
</dbReference>
<organism evidence="4 5">
    <name type="scientific">Acorus gramineus</name>
    <name type="common">Dwarf sweet flag</name>
    <dbReference type="NCBI Taxonomy" id="55184"/>
    <lineage>
        <taxon>Eukaryota</taxon>
        <taxon>Viridiplantae</taxon>
        <taxon>Streptophyta</taxon>
        <taxon>Embryophyta</taxon>
        <taxon>Tracheophyta</taxon>
        <taxon>Spermatophyta</taxon>
        <taxon>Magnoliopsida</taxon>
        <taxon>Liliopsida</taxon>
        <taxon>Acoraceae</taxon>
        <taxon>Acorus</taxon>
    </lineage>
</organism>
<evidence type="ECO:0000256" key="1">
    <source>
        <dbReference type="ARBA" id="ARBA00022729"/>
    </source>
</evidence>
<feature type="chain" id="PRO_5043709600" description="Pectinesterase inhibitor domain-containing protein" evidence="2">
    <location>
        <begin position="22"/>
        <end position="188"/>
    </location>
</feature>